<evidence type="ECO:0000313" key="2">
    <source>
        <dbReference type="EMBL" id="MBW5891229.1"/>
    </source>
</evidence>
<protein>
    <recommendedName>
        <fullName evidence="1">ABC-three component systems C-terminal domain-containing protein</fullName>
    </recommendedName>
</protein>
<dbReference type="Pfam" id="PF20283">
    <property type="entry name" value="CTD7"/>
    <property type="match status" value="1"/>
</dbReference>
<dbReference type="RefSeq" id="WP_219678433.1">
    <property type="nucleotide sequence ID" value="NZ_JAESHX010000012.1"/>
</dbReference>
<dbReference type="EMBL" id="JAESHX010000012">
    <property type="protein sequence ID" value="MBW5891229.1"/>
    <property type="molecule type" value="Genomic_DNA"/>
</dbReference>
<evidence type="ECO:0000259" key="1">
    <source>
        <dbReference type="Pfam" id="PF20283"/>
    </source>
</evidence>
<feature type="domain" description="ABC-three component systems C-terminal" evidence="1">
    <location>
        <begin position="270"/>
        <end position="394"/>
    </location>
</feature>
<dbReference type="Proteomes" id="UP000696310">
    <property type="component" value="Unassembled WGS sequence"/>
</dbReference>
<sequence>MVTKEASPKIVGFLYQMERALYRIFSNEHNSAVFGIETADDVVEEILFENGHWHVAFEQDKHASDTQPQPYQDSSKNLWHTVHIWLDAMKESREKYNKITYCFVTNKTVGTNNLATILSEAKTEEQINTALAILKEQANTIGGKVKEIAVQVLRYPEEELKFLIKNIELLDNHGTISGIPLKQATINLLHIPTELKSQEETIYQTLFGFMVDQCLLAWKARQAVELTKGPFSNLRDAEISKIKRRNFIDQPIFDTEYKKFMDNDDSEHLFIQQLQHININTEQCNKALEHYWAFHAERVRLEDTGEVPLSAWRARDYALYERWEQIKDSPSIIKTGNNNPIELSQEIYTSTLNNYKANLNGIPTDYIYFTSGNYHKLANSSENEMFIHWHSNFKIHKGE</sequence>
<name>A0AAW4NVS1_9GAMM</name>
<reference evidence="2" key="1">
    <citation type="journal article" date="2021" name="bioRxiv">
        <title>Identification of Pectobacterium species isolated from the soft rot of tetecho (Neobuxbaumia tetetzo), a columnar cactus, and associated metagenomics.</title>
        <authorList>
            <person name="Vargas-Peralta D."/>
            <person name="Narvaez-Barragan D.A."/>
            <person name="de Sandozequi A."/>
            <person name="Romero-Gutierrez M.F."/>
            <person name="Segovia L."/>
            <person name="Martinez-Anaya C."/>
            <person name="Alcaraz L.D."/>
            <person name="de la Torre Almaraz R."/>
        </authorList>
    </citation>
    <scope>NUCLEOTIDE SEQUENCE</scope>
    <source>
        <strain evidence="2">A3</strain>
    </source>
</reference>
<comment type="caution">
    <text evidence="2">The sequence shown here is derived from an EMBL/GenBank/DDBJ whole genome shotgun (WGS) entry which is preliminary data.</text>
</comment>
<dbReference type="AlphaFoldDB" id="A0AAW4NVS1"/>
<evidence type="ECO:0000313" key="3">
    <source>
        <dbReference type="Proteomes" id="UP000696310"/>
    </source>
</evidence>
<dbReference type="InterPro" id="IPR046913">
    <property type="entry name" value="ABC-3C_CTD7"/>
</dbReference>
<proteinExistence type="predicted"/>
<reference evidence="2" key="2">
    <citation type="submission" date="2021-01" db="EMBL/GenBank/DDBJ databases">
        <authorList>
            <person name="Vargas Peralta D."/>
        </authorList>
    </citation>
    <scope>NUCLEOTIDE SEQUENCE</scope>
    <source>
        <strain evidence="2">A3</strain>
    </source>
</reference>
<accession>A0AAW4NVS1</accession>
<gene>
    <name evidence="2" type="ORF">IM880_03330</name>
</gene>
<organism evidence="2 3">
    <name type="scientific">Pectobacterium polaris</name>
    <dbReference type="NCBI Taxonomy" id="2042057"/>
    <lineage>
        <taxon>Bacteria</taxon>
        <taxon>Pseudomonadati</taxon>
        <taxon>Pseudomonadota</taxon>
        <taxon>Gammaproteobacteria</taxon>
        <taxon>Enterobacterales</taxon>
        <taxon>Pectobacteriaceae</taxon>
        <taxon>Pectobacterium</taxon>
    </lineage>
</organism>